<proteinExistence type="predicted"/>
<evidence type="ECO:0000313" key="7">
    <source>
        <dbReference type="EMBL" id="EDP8037021.1"/>
    </source>
</evidence>
<feature type="domain" description="Cache" evidence="6">
    <location>
        <begin position="45"/>
        <end position="252"/>
    </location>
</feature>
<dbReference type="InterPro" id="IPR029151">
    <property type="entry name" value="Sensor-like_sf"/>
</dbReference>
<dbReference type="Gene3D" id="3.30.450.20">
    <property type="entry name" value="PAS domain"/>
    <property type="match status" value="2"/>
</dbReference>
<gene>
    <name evidence="7" type="ORF">GRO02_07860</name>
</gene>
<dbReference type="AlphaFoldDB" id="A0A6F9MWH2"/>
<dbReference type="Pfam" id="PF02743">
    <property type="entry name" value="dCache_1"/>
    <property type="match status" value="1"/>
</dbReference>
<sequence length="320" mass="35790">MAQTGTSTKSVSISTKLMFWIGILVVLILAITSTVSYFKAKIQTHELLKANQLKTMDDVGIIFETYGISKRNGVQYLANQLNQNPDMSEHELMNLLHTLKDLNGYDLVYVGFEDSGKNYQSNGKILDLSQGYDTKNRPWYKQAKAAKQFIVTEPYKSADSGEVGITYAAPFYDKNGNLKGVVGGDYDLAKFSKDVLIAGKSQHTYTAVIDPEGTIFFRDDTSRILTKTDLSINIANAIKQNPSYIDPNNRDVLFNAKDDKGIDYAIMCNTTYNSQFRICTITEDSVYTDTANEILYQQVIIGIIAIVIALILVRFLINRS</sequence>
<accession>A0A6F9MWH2</accession>
<feature type="non-terminal residue" evidence="7">
    <location>
        <position position="320"/>
    </location>
</feature>
<name>A0A6F9MWH2_CAMJU</name>
<dbReference type="EMBL" id="AANOQJ010000013">
    <property type="protein sequence ID" value="EDP8037021.1"/>
    <property type="molecule type" value="Genomic_DNA"/>
</dbReference>
<dbReference type="CDD" id="cd18773">
    <property type="entry name" value="PDC1_HK_sensor"/>
    <property type="match status" value="1"/>
</dbReference>
<comment type="caution">
    <text evidence="7">The sequence shown here is derived from an EMBL/GenBank/DDBJ whole genome shotgun (WGS) entry which is preliminary data.</text>
</comment>
<evidence type="ECO:0000256" key="1">
    <source>
        <dbReference type="ARBA" id="ARBA00004651"/>
    </source>
</evidence>
<protein>
    <submittedName>
        <fullName evidence="7">Methyl-accepting chemotaxis protein</fullName>
    </submittedName>
</protein>
<evidence type="ECO:0000256" key="4">
    <source>
        <dbReference type="ARBA" id="ARBA00022989"/>
    </source>
</evidence>
<organism evidence="7">
    <name type="scientific">Campylobacter jejuni</name>
    <dbReference type="NCBI Taxonomy" id="197"/>
    <lineage>
        <taxon>Bacteria</taxon>
        <taxon>Pseudomonadati</taxon>
        <taxon>Campylobacterota</taxon>
        <taxon>Epsilonproteobacteria</taxon>
        <taxon>Campylobacterales</taxon>
        <taxon>Campylobacteraceae</taxon>
        <taxon>Campylobacter</taxon>
    </lineage>
</organism>
<reference evidence="7" key="1">
    <citation type="submission" date="2020-01" db="EMBL/GenBank/DDBJ databases">
        <authorList>
            <consortium name="GenomeTrakr network: Whole genome sequencing for foodborne pathogen traceback"/>
        </authorList>
    </citation>
    <scope>NUCLEOTIDE SEQUENCE</scope>
    <source>
        <strain evidence="7">CFSAN096326</strain>
    </source>
</reference>
<evidence type="ECO:0000256" key="3">
    <source>
        <dbReference type="ARBA" id="ARBA00022692"/>
    </source>
</evidence>
<dbReference type="InterPro" id="IPR033479">
    <property type="entry name" value="dCache_1"/>
</dbReference>
<keyword evidence="5" id="KW-0472">Membrane</keyword>
<dbReference type="GO" id="GO:0005886">
    <property type="term" value="C:plasma membrane"/>
    <property type="evidence" value="ECO:0007669"/>
    <property type="project" value="UniProtKB-SubCell"/>
</dbReference>
<evidence type="ECO:0000259" key="6">
    <source>
        <dbReference type="Pfam" id="PF02743"/>
    </source>
</evidence>
<comment type="subcellular location">
    <subcellularLocation>
        <location evidence="1">Cell membrane</location>
        <topology evidence="1">Multi-pass membrane protein</topology>
    </subcellularLocation>
</comment>
<keyword evidence="2" id="KW-1003">Cell membrane</keyword>
<evidence type="ECO:0000256" key="2">
    <source>
        <dbReference type="ARBA" id="ARBA00022475"/>
    </source>
</evidence>
<dbReference type="SUPFAM" id="SSF103190">
    <property type="entry name" value="Sensory domain-like"/>
    <property type="match status" value="1"/>
</dbReference>
<evidence type="ECO:0000256" key="5">
    <source>
        <dbReference type="ARBA" id="ARBA00023136"/>
    </source>
</evidence>
<keyword evidence="4" id="KW-1133">Transmembrane helix</keyword>
<keyword evidence="3" id="KW-0812">Transmembrane</keyword>